<gene>
    <name evidence="1" type="ORF">EM6_2422</name>
</gene>
<dbReference type="EMBL" id="AP018828">
    <property type="protein sequence ID" value="BBF81814.1"/>
    <property type="molecule type" value="Genomic_DNA"/>
</dbReference>
<proteinExistence type="predicted"/>
<accession>A0A3G9G9I3</accession>
<evidence type="ECO:0000313" key="2">
    <source>
        <dbReference type="Proteomes" id="UP000278756"/>
    </source>
</evidence>
<dbReference type="Proteomes" id="UP000278756">
    <property type="component" value="Chromosome 2"/>
</dbReference>
<reference evidence="2" key="1">
    <citation type="journal article" date="2017" name="Biotechnol. Biofuels">
        <title>Evaluation of environmental bacterial communities as a factor affecting the growth of duckweed Lemna minor.</title>
        <authorList>
            <person name="Ishizawa H."/>
            <person name="Kuroda M."/>
            <person name="Morikawa M."/>
            <person name="Ike M."/>
        </authorList>
    </citation>
    <scope>NUCLEOTIDE SEQUENCE [LARGE SCALE GENOMIC DNA]</scope>
    <source>
        <strain evidence="2">M6</strain>
    </source>
</reference>
<sequence>MLRLNKDSYTPIPVGKSPFIMEDGALLIYPGETFAIQYDVVDGKPTAPRWLRSYAPQYPMKILRSDKVVDNAADQALPPIVKDNNKALIPPNSVLLSYGQLAGQTDMMLRVESTLPDIVKFDAVMALVAKGGGYTFKPTSTCPVANRLLFEHWPYPIGPIILKNIRFLPKDADLTCK</sequence>
<organism evidence="1 2">
    <name type="scientific">Asticcacaulis excentricus</name>
    <dbReference type="NCBI Taxonomy" id="78587"/>
    <lineage>
        <taxon>Bacteria</taxon>
        <taxon>Pseudomonadati</taxon>
        <taxon>Pseudomonadota</taxon>
        <taxon>Alphaproteobacteria</taxon>
        <taxon>Caulobacterales</taxon>
        <taxon>Caulobacteraceae</taxon>
        <taxon>Asticcacaulis</taxon>
    </lineage>
</organism>
<evidence type="ECO:0000313" key="1">
    <source>
        <dbReference type="EMBL" id="BBF81814.1"/>
    </source>
</evidence>
<reference evidence="2" key="2">
    <citation type="journal article" date="2017" name="Plant Physiol. Biochem.">
        <title>Differential oxidative and antioxidative response of duckweed Lemna minor toward plant growth promoting/inhibiting bacteria.</title>
        <authorList>
            <person name="Ishizawa H."/>
            <person name="Kuroda M."/>
            <person name="Morikawa M."/>
            <person name="Ike M."/>
        </authorList>
    </citation>
    <scope>NUCLEOTIDE SEQUENCE [LARGE SCALE GENOMIC DNA]</scope>
    <source>
        <strain evidence="2">M6</strain>
    </source>
</reference>
<dbReference type="AlphaFoldDB" id="A0A3G9G9I3"/>
<name>A0A3G9G9I3_9CAUL</name>
<protein>
    <submittedName>
        <fullName evidence="1">Uncharacterized protein</fullName>
    </submittedName>
</protein>